<name>A0A5B7GVS9_PORTR</name>
<accession>A0A5B7GVS9</accession>
<evidence type="ECO:0000313" key="2">
    <source>
        <dbReference type="EMBL" id="MPC60674.1"/>
    </source>
</evidence>
<gene>
    <name evidence="2" type="ORF">E2C01_054730</name>
</gene>
<comment type="caution">
    <text evidence="2">The sequence shown here is derived from an EMBL/GenBank/DDBJ whole genome shotgun (WGS) entry which is preliminary data.</text>
</comment>
<dbReference type="Proteomes" id="UP000324222">
    <property type="component" value="Unassembled WGS sequence"/>
</dbReference>
<feature type="transmembrane region" description="Helical" evidence="1">
    <location>
        <begin position="30"/>
        <end position="54"/>
    </location>
</feature>
<organism evidence="2 3">
    <name type="scientific">Portunus trituberculatus</name>
    <name type="common">Swimming crab</name>
    <name type="synonym">Neptunus trituberculatus</name>
    <dbReference type="NCBI Taxonomy" id="210409"/>
    <lineage>
        <taxon>Eukaryota</taxon>
        <taxon>Metazoa</taxon>
        <taxon>Ecdysozoa</taxon>
        <taxon>Arthropoda</taxon>
        <taxon>Crustacea</taxon>
        <taxon>Multicrustacea</taxon>
        <taxon>Malacostraca</taxon>
        <taxon>Eumalacostraca</taxon>
        <taxon>Eucarida</taxon>
        <taxon>Decapoda</taxon>
        <taxon>Pleocyemata</taxon>
        <taxon>Brachyura</taxon>
        <taxon>Eubrachyura</taxon>
        <taxon>Portunoidea</taxon>
        <taxon>Portunidae</taxon>
        <taxon>Portuninae</taxon>
        <taxon>Portunus</taxon>
    </lineage>
</organism>
<protein>
    <submittedName>
        <fullName evidence="2">Uncharacterized protein</fullName>
    </submittedName>
</protein>
<dbReference type="EMBL" id="VSRR010017781">
    <property type="protein sequence ID" value="MPC60674.1"/>
    <property type="molecule type" value="Genomic_DNA"/>
</dbReference>
<keyword evidence="1" id="KW-0812">Transmembrane</keyword>
<evidence type="ECO:0000313" key="3">
    <source>
        <dbReference type="Proteomes" id="UP000324222"/>
    </source>
</evidence>
<dbReference type="AlphaFoldDB" id="A0A5B7GVS9"/>
<evidence type="ECO:0000256" key="1">
    <source>
        <dbReference type="SAM" id="Phobius"/>
    </source>
</evidence>
<keyword evidence="1" id="KW-0472">Membrane</keyword>
<proteinExistence type="predicted"/>
<sequence>MLAEVAVVISFPSDAPFEDVLLADAFCWELAAVVVVCFEFLLLCRVCVVVWCSVKERCCVVLCRLL</sequence>
<keyword evidence="3" id="KW-1185">Reference proteome</keyword>
<reference evidence="2 3" key="1">
    <citation type="submission" date="2019-05" db="EMBL/GenBank/DDBJ databases">
        <title>Another draft genome of Portunus trituberculatus and its Hox gene families provides insights of decapod evolution.</title>
        <authorList>
            <person name="Jeong J.-H."/>
            <person name="Song I."/>
            <person name="Kim S."/>
            <person name="Choi T."/>
            <person name="Kim D."/>
            <person name="Ryu S."/>
            <person name="Kim W."/>
        </authorList>
    </citation>
    <scope>NUCLEOTIDE SEQUENCE [LARGE SCALE GENOMIC DNA]</scope>
    <source>
        <tissue evidence="2">Muscle</tissue>
    </source>
</reference>
<keyword evidence="1" id="KW-1133">Transmembrane helix</keyword>